<reference evidence="13" key="1">
    <citation type="submission" date="2012-12" db="EMBL/GenBank/DDBJ databases">
        <authorList>
            <person name="Hellsten U."/>
            <person name="Grimwood J."/>
            <person name="Chapman J.A."/>
            <person name="Shapiro H."/>
            <person name="Aerts A."/>
            <person name="Otillar R.P."/>
            <person name="Terry A.Y."/>
            <person name="Boore J.L."/>
            <person name="Simakov O."/>
            <person name="Marletaz F."/>
            <person name="Cho S.-J."/>
            <person name="Edsinger-Gonzales E."/>
            <person name="Havlak P."/>
            <person name="Kuo D.-H."/>
            <person name="Larsson T."/>
            <person name="Lv J."/>
            <person name="Arendt D."/>
            <person name="Savage R."/>
            <person name="Osoegawa K."/>
            <person name="de Jong P."/>
            <person name="Lindberg D.R."/>
            <person name="Seaver E.C."/>
            <person name="Weisblat D.A."/>
            <person name="Putnam N.H."/>
            <person name="Grigoriev I.V."/>
            <person name="Rokhsar D.S."/>
        </authorList>
    </citation>
    <scope>NUCLEOTIDE SEQUENCE</scope>
    <source>
        <strain evidence="13">I ESC-2004</strain>
    </source>
</reference>
<evidence type="ECO:0000313" key="12">
    <source>
        <dbReference type="EnsemblMetazoa" id="CapteP151175"/>
    </source>
</evidence>
<evidence type="ECO:0000259" key="9">
    <source>
        <dbReference type="Pfam" id="PF05670"/>
    </source>
</evidence>
<feature type="domain" description="NFACT RNA-binding" evidence="9">
    <location>
        <begin position="491"/>
        <end position="599"/>
    </location>
</feature>
<dbReference type="GO" id="GO:1990116">
    <property type="term" value="P:ribosome-associated ubiquitin-dependent protein catabolic process"/>
    <property type="evidence" value="ECO:0007669"/>
    <property type="project" value="TreeGrafter"/>
</dbReference>
<feature type="compositionally biased region" description="Acidic residues" evidence="8">
    <location>
        <begin position="638"/>
        <end position="664"/>
    </location>
</feature>
<dbReference type="EMBL" id="KB303655">
    <property type="protein sequence ID" value="ELU02895.1"/>
    <property type="molecule type" value="Genomic_DNA"/>
</dbReference>
<dbReference type="GO" id="GO:0072344">
    <property type="term" value="P:rescue of stalled ribosome"/>
    <property type="evidence" value="ECO:0007669"/>
    <property type="project" value="TreeGrafter"/>
</dbReference>
<dbReference type="GO" id="GO:0043023">
    <property type="term" value="F:ribosomal large subunit binding"/>
    <property type="evidence" value="ECO:0007669"/>
    <property type="project" value="TreeGrafter"/>
</dbReference>
<evidence type="ECO:0008006" key="14">
    <source>
        <dbReference type="Google" id="ProtNLM"/>
    </source>
</evidence>
<dbReference type="AlphaFoldDB" id="R7U968"/>
<evidence type="ECO:0000256" key="5">
    <source>
        <dbReference type="ARBA" id="ARBA00023054"/>
    </source>
</evidence>
<dbReference type="PANTHER" id="PTHR15239:SF6">
    <property type="entry name" value="RIBOSOME QUALITY CONTROL COMPLEX SUBUNIT NEMF"/>
    <property type="match status" value="1"/>
</dbReference>
<keyword evidence="13" id="KW-1185">Reference proteome</keyword>
<dbReference type="FunFam" id="2.30.310.10:FF:000001">
    <property type="entry name" value="Nuclear export mediator factor Nemf"/>
    <property type="match status" value="1"/>
</dbReference>
<feature type="region of interest" description="Disordered" evidence="8">
    <location>
        <begin position="635"/>
        <end position="671"/>
    </location>
</feature>
<dbReference type="PANTHER" id="PTHR15239">
    <property type="entry name" value="NUCLEAR EXPORT MEDIATOR FACTOR NEMF"/>
    <property type="match status" value="1"/>
</dbReference>
<evidence type="ECO:0000256" key="8">
    <source>
        <dbReference type="SAM" id="MobiDB-lite"/>
    </source>
</evidence>
<dbReference type="InterPro" id="IPR008532">
    <property type="entry name" value="NFACT_RNA-bd"/>
</dbReference>
<comment type="subcellular location">
    <subcellularLocation>
        <location evidence="2">Cytoplasm</location>
    </subcellularLocation>
    <subcellularLocation>
        <location evidence="1">Nucleus</location>
    </subcellularLocation>
</comment>
<dbReference type="Gene3D" id="2.30.310.10">
    <property type="entry name" value="ibrinogen binding protein from staphylococcus aureus domain"/>
    <property type="match status" value="1"/>
</dbReference>
<evidence type="ECO:0000256" key="2">
    <source>
        <dbReference type="ARBA" id="ARBA00004496"/>
    </source>
</evidence>
<evidence type="ECO:0000313" key="13">
    <source>
        <dbReference type="Proteomes" id="UP000014760"/>
    </source>
</evidence>
<evidence type="ECO:0000259" key="10">
    <source>
        <dbReference type="Pfam" id="PF11923"/>
    </source>
</evidence>
<feature type="compositionally biased region" description="Basic residues" evidence="8">
    <location>
        <begin position="805"/>
        <end position="815"/>
    </location>
</feature>
<keyword evidence="5 7" id="KW-0175">Coiled coil</keyword>
<dbReference type="GO" id="GO:0005634">
    <property type="term" value="C:nucleus"/>
    <property type="evidence" value="ECO:0007669"/>
    <property type="project" value="UniProtKB-SubCell"/>
</dbReference>
<dbReference type="Pfam" id="PF11923">
    <property type="entry name" value="NFACT-C"/>
    <property type="match status" value="1"/>
</dbReference>
<dbReference type="Proteomes" id="UP000014760">
    <property type="component" value="Unassembled WGS sequence"/>
</dbReference>
<feature type="compositionally biased region" description="Basic residues" evidence="8">
    <location>
        <begin position="754"/>
        <end position="764"/>
    </location>
</feature>
<dbReference type="Pfam" id="PF05833">
    <property type="entry name" value="NFACT_N"/>
    <property type="match status" value="1"/>
</dbReference>
<evidence type="ECO:0000256" key="7">
    <source>
        <dbReference type="SAM" id="Coils"/>
    </source>
</evidence>
<reference evidence="11 13" key="2">
    <citation type="journal article" date="2013" name="Nature">
        <title>Insights into bilaterian evolution from three spiralian genomes.</title>
        <authorList>
            <person name="Simakov O."/>
            <person name="Marletaz F."/>
            <person name="Cho S.J."/>
            <person name="Edsinger-Gonzales E."/>
            <person name="Havlak P."/>
            <person name="Hellsten U."/>
            <person name="Kuo D.H."/>
            <person name="Larsson T."/>
            <person name="Lv J."/>
            <person name="Arendt D."/>
            <person name="Savage R."/>
            <person name="Osoegawa K."/>
            <person name="de Jong P."/>
            <person name="Grimwood J."/>
            <person name="Chapman J.A."/>
            <person name="Shapiro H."/>
            <person name="Aerts A."/>
            <person name="Otillar R.P."/>
            <person name="Terry A.Y."/>
            <person name="Boore J.L."/>
            <person name="Grigoriev I.V."/>
            <person name="Lindberg D.R."/>
            <person name="Seaver E.C."/>
            <person name="Weisblat D.A."/>
            <person name="Putnam N.H."/>
            <person name="Rokhsar D.S."/>
        </authorList>
    </citation>
    <scope>NUCLEOTIDE SEQUENCE</scope>
    <source>
        <strain evidence="11 13">I ESC-2004</strain>
    </source>
</reference>
<dbReference type="OrthoDB" id="207084at2759"/>
<organism evidence="11">
    <name type="scientific">Capitella teleta</name>
    <name type="common">Polychaete worm</name>
    <dbReference type="NCBI Taxonomy" id="283909"/>
    <lineage>
        <taxon>Eukaryota</taxon>
        <taxon>Metazoa</taxon>
        <taxon>Spiralia</taxon>
        <taxon>Lophotrochozoa</taxon>
        <taxon>Annelida</taxon>
        <taxon>Polychaeta</taxon>
        <taxon>Sedentaria</taxon>
        <taxon>Scolecida</taxon>
        <taxon>Capitellidae</taxon>
        <taxon>Capitella</taxon>
    </lineage>
</organism>
<keyword evidence="4" id="KW-0963">Cytoplasm</keyword>
<dbReference type="HOGENOM" id="CLU_003612_1_0_1"/>
<accession>R7U968</accession>
<feature type="region of interest" description="Disordered" evidence="8">
    <location>
        <begin position="713"/>
        <end position="917"/>
    </location>
</feature>
<dbReference type="EnsemblMetazoa" id="CapteT151175">
    <property type="protein sequence ID" value="CapteP151175"/>
    <property type="gene ID" value="CapteG151175"/>
</dbReference>
<feature type="compositionally biased region" description="Low complexity" evidence="8">
    <location>
        <begin position="849"/>
        <end position="866"/>
    </location>
</feature>
<dbReference type="Pfam" id="PF05670">
    <property type="entry name" value="NFACT-R_1"/>
    <property type="match status" value="1"/>
</dbReference>
<sequence>MKTKFTTVDIRASVLEVKRRWIGMRVTNVYDIDNKTYLVKLAKPDQKALLVLESGSRFHSTEFDWPKNNSPSGFSMKLRKHLRGRRLESVQQLGADRVVDMQFGSNEAAYHIVLELYDRGNLVLTDHEYNILNLLRVRTDESQDVKLAVHESYPLQTARQDTVDHDKLHSALLEAKEGDHLKRILNPLLPYGPALIEHSLRAAGLPENCRMGKEFIVQEHMASLLAALVEAQRILENMGSESSKGYIIQKKEKKASSTEGDELITYNEFHPYLYKQHESCPHLEFESFSKAVDEFFSKIESQKLDMKTLQQEKSVLRKLENVRKDHAQRLQALANEQEKDNIKGQLIEMNLPLVERAILVVQSALANQLDWADINQLVKEAQAQGDPVASSISSLQLQSNHFTMMLRDCYEGDEEDMLPAQKVQIDLGLSAYANARKYYDKKKHAAQKEQKTVAASTKALKSAEKKTKQTLKEVQVAATIRKQRKTHWFEKFLWFISSENYLVIGGRDQQQNELLVKRHLRPGDLYVHADLHGASSVIIKNPSGVPPKTLNEAGTMALCHSAAWDAKVVTSAWWVHHHQVSKTAPTGEYLTTGSFMIRGKKNFLPPSYLIYGFGFLFKVDDTSIFRHQDERKVRTLEQEEEAAPVEEEEVEEEVGGGEDEDSENESVKEEVVQQVLEEVKEEEEEKEEEDMSFPDTHIELQHIQGGKFGLQSSLAAAAAHDEDEDDVVYLGDDRPLSLKPEDKPESKGGARLSAKQRRQMKKARQQGEQGEDEELKPTPKIEKPPPSAVAEKEETKPQQVAPLKRGQKNKLKKIREKYADQDEEERQLRMEILQGSQERKPKKGRKAKQQQQQLLKENKLQQKQQPPQKPRRTGPLTAADILVETPECPAEVPAKKSTEDDGNSSGEEERQALEADDVRLVPDADVLASLTGLPDAEDVLLCSVPVCAPYSTLSKYKYKVKLIPGSTKRGKVCKVALNMFQTDRSATQRERELLKSLKEEDMARNLPGKCKVSAPNLHKNKGK</sequence>
<evidence type="ECO:0000313" key="11">
    <source>
        <dbReference type="EMBL" id="ELU02895.1"/>
    </source>
</evidence>
<reference evidence="12" key="3">
    <citation type="submission" date="2015-06" db="UniProtKB">
        <authorList>
            <consortium name="EnsemblMetazoa"/>
        </authorList>
    </citation>
    <scope>IDENTIFICATION</scope>
</reference>
<name>R7U968_CAPTE</name>
<feature type="compositionally biased region" description="Basic and acidic residues" evidence="8">
    <location>
        <begin position="731"/>
        <end position="748"/>
    </location>
</feature>
<protein>
    <recommendedName>
        <fullName evidence="14">NFACT RNA-binding domain-containing protein</fullName>
    </recommendedName>
</protein>
<feature type="compositionally biased region" description="Basic and acidic residues" evidence="8">
    <location>
        <begin position="907"/>
        <end position="917"/>
    </location>
</feature>
<feature type="domain" description="NFACT protein C-terminal" evidence="10">
    <location>
        <begin position="924"/>
        <end position="1013"/>
    </location>
</feature>
<gene>
    <name evidence="11" type="ORF">CAPTEDRAFT_151175</name>
</gene>
<keyword evidence="6" id="KW-0539">Nucleus</keyword>
<evidence type="ECO:0000256" key="4">
    <source>
        <dbReference type="ARBA" id="ARBA00022490"/>
    </source>
</evidence>
<evidence type="ECO:0000256" key="3">
    <source>
        <dbReference type="ARBA" id="ARBA00008318"/>
    </source>
</evidence>
<dbReference type="InterPro" id="IPR021846">
    <property type="entry name" value="NFACT-C"/>
</dbReference>
<dbReference type="GO" id="GO:0005737">
    <property type="term" value="C:cytoplasm"/>
    <property type="evidence" value="ECO:0007669"/>
    <property type="project" value="UniProtKB-SubCell"/>
</dbReference>
<dbReference type="GO" id="GO:0000049">
    <property type="term" value="F:tRNA binding"/>
    <property type="evidence" value="ECO:0007669"/>
    <property type="project" value="TreeGrafter"/>
</dbReference>
<proteinExistence type="inferred from homology"/>
<dbReference type="EMBL" id="AMQN01008651">
    <property type="status" value="NOT_ANNOTATED_CDS"/>
    <property type="molecule type" value="Genomic_DNA"/>
</dbReference>
<dbReference type="OMA" id="MFLEFFA"/>
<dbReference type="NCBIfam" id="NF041120">
    <property type="entry name" value="RqcH_arch"/>
    <property type="match status" value="1"/>
</dbReference>
<evidence type="ECO:0000256" key="1">
    <source>
        <dbReference type="ARBA" id="ARBA00004123"/>
    </source>
</evidence>
<dbReference type="STRING" id="283909.R7U968"/>
<evidence type="ECO:0000256" key="6">
    <source>
        <dbReference type="ARBA" id="ARBA00023242"/>
    </source>
</evidence>
<dbReference type="InterPro" id="IPR051608">
    <property type="entry name" value="RQC_Subunit_NEMF"/>
</dbReference>
<feature type="coiled-coil region" evidence="7">
    <location>
        <begin position="292"/>
        <end position="336"/>
    </location>
</feature>
<dbReference type="GO" id="GO:1990112">
    <property type="term" value="C:RQC complex"/>
    <property type="evidence" value="ECO:0007669"/>
    <property type="project" value="TreeGrafter"/>
</dbReference>
<dbReference type="FunCoup" id="R7U968">
    <property type="interactions" value="1603"/>
</dbReference>
<comment type="similarity">
    <text evidence="3">Belongs to the NEMF family.</text>
</comment>